<keyword evidence="7" id="KW-0067">ATP-binding</keyword>
<dbReference type="EMBL" id="AUZY01009621">
    <property type="protein sequence ID" value="EQD41503.1"/>
    <property type="molecule type" value="Genomic_DNA"/>
</dbReference>
<feature type="non-terminal residue" evidence="9">
    <location>
        <position position="1"/>
    </location>
</feature>
<dbReference type="Pfam" id="PF02569">
    <property type="entry name" value="Pantoate_ligase"/>
    <property type="match status" value="1"/>
</dbReference>
<evidence type="ECO:0000256" key="3">
    <source>
        <dbReference type="ARBA" id="ARBA00012219"/>
    </source>
</evidence>
<reference evidence="9" key="1">
    <citation type="submission" date="2013-08" db="EMBL/GenBank/DDBJ databases">
        <authorList>
            <person name="Mendez C."/>
            <person name="Richter M."/>
            <person name="Ferrer M."/>
            <person name="Sanchez J."/>
        </authorList>
    </citation>
    <scope>NUCLEOTIDE SEQUENCE</scope>
</reference>
<dbReference type="FunFam" id="3.30.1300.10:FF:000001">
    <property type="entry name" value="Pantothenate synthetase"/>
    <property type="match status" value="1"/>
</dbReference>
<dbReference type="SUPFAM" id="SSF52374">
    <property type="entry name" value="Nucleotidylyl transferase"/>
    <property type="match status" value="1"/>
</dbReference>
<comment type="similarity">
    <text evidence="2">Belongs to the pantothenate synthetase family.</text>
</comment>
<dbReference type="EC" id="6.3.2.1" evidence="3"/>
<dbReference type="InterPro" id="IPR042176">
    <property type="entry name" value="Pantoate_ligase_C"/>
</dbReference>
<evidence type="ECO:0000313" key="9">
    <source>
        <dbReference type="EMBL" id="EQD41503.1"/>
    </source>
</evidence>
<gene>
    <name evidence="9" type="ORF">B1B_14516</name>
</gene>
<evidence type="ECO:0000256" key="2">
    <source>
        <dbReference type="ARBA" id="ARBA00009256"/>
    </source>
</evidence>
<evidence type="ECO:0000256" key="4">
    <source>
        <dbReference type="ARBA" id="ARBA00022598"/>
    </source>
</evidence>
<evidence type="ECO:0000256" key="7">
    <source>
        <dbReference type="ARBA" id="ARBA00022840"/>
    </source>
</evidence>
<proteinExistence type="inferred from homology"/>
<dbReference type="GO" id="GO:0005524">
    <property type="term" value="F:ATP binding"/>
    <property type="evidence" value="ECO:0007669"/>
    <property type="project" value="UniProtKB-KW"/>
</dbReference>
<keyword evidence="6" id="KW-0547">Nucleotide-binding</keyword>
<keyword evidence="5" id="KW-0566">Pantothenate biosynthesis</keyword>
<sequence>GLAMSSRNQYLTDLERARAPALYRALRAAASRIEAGARAYEDIESEGLRALESEGLRVDYFAIRRAEDLGPPTPESRHLVILTAAHLGKARLIDNAQVRL</sequence>
<evidence type="ECO:0000256" key="8">
    <source>
        <dbReference type="ARBA" id="ARBA00048258"/>
    </source>
</evidence>
<evidence type="ECO:0000256" key="5">
    <source>
        <dbReference type="ARBA" id="ARBA00022655"/>
    </source>
</evidence>
<comment type="caution">
    <text evidence="9">The sequence shown here is derived from an EMBL/GenBank/DDBJ whole genome shotgun (WGS) entry which is preliminary data.</text>
</comment>
<dbReference type="GO" id="GO:0015940">
    <property type="term" value="P:pantothenate biosynthetic process"/>
    <property type="evidence" value="ECO:0007669"/>
    <property type="project" value="UniProtKB-KW"/>
</dbReference>
<evidence type="ECO:0000256" key="1">
    <source>
        <dbReference type="ARBA" id="ARBA00004990"/>
    </source>
</evidence>
<dbReference type="PANTHER" id="PTHR21299">
    <property type="entry name" value="CYTIDYLATE KINASE/PANTOATE-BETA-ALANINE LIGASE"/>
    <property type="match status" value="1"/>
</dbReference>
<dbReference type="AlphaFoldDB" id="T0Z8Z5"/>
<accession>T0Z8Z5</accession>
<organism evidence="9">
    <name type="scientific">mine drainage metagenome</name>
    <dbReference type="NCBI Taxonomy" id="410659"/>
    <lineage>
        <taxon>unclassified sequences</taxon>
        <taxon>metagenomes</taxon>
        <taxon>ecological metagenomes</taxon>
    </lineage>
</organism>
<comment type="catalytic activity">
    <reaction evidence="8">
        <text>(R)-pantoate + beta-alanine + ATP = (R)-pantothenate + AMP + diphosphate + H(+)</text>
        <dbReference type="Rhea" id="RHEA:10912"/>
        <dbReference type="ChEBI" id="CHEBI:15378"/>
        <dbReference type="ChEBI" id="CHEBI:15980"/>
        <dbReference type="ChEBI" id="CHEBI:29032"/>
        <dbReference type="ChEBI" id="CHEBI:30616"/>
        <dbReference type="ChEBI" id="CHEBI:33019"/>
        <dbReference type="ChEBI" id="CHEBI:57966"/>
        <dbReference type="ChEBI" id="CHEBI:456215"/>
        <dbReference type="EC" id="6.3.2.1"/>
    </reaction>
</comment>
<dbReference type="Gene3D" id="3.30.1300.10">
    <property type="entry name" value="Pantoate-beta-alanine ligase, C-terminal domain"/>
    <property type="match status" value="1"/>
</dbReference>
<keyword evidence="4 9" id="KW-0436">Ligase</keyword>
<evidence type="ECO:0000256" key="6">
    <source>
        <dbReference type="ARBA" id="ARBA00022741"/>
    </source>
</evidence>
<dbReference type="PANTHER" id="PTHR21299:SF1">
    <property type="entry name" value="PANTOATE--BETA-ALANINE LIGASE"/>
    <property type="match status" value="1"/>
</dbReference>
<protein>
    <recommendedName>
        <fullName evidence="3">pantoate--beta-alanine ligase (AMP-forming)</fullName>
        <ecNumber evidence="3">6.3.2.1</ecNumber>
    </recommendedName>
</protein>
<comment type="pathway">
    <text evidence="1">Cofactor biosynthesis; (R)-pantothenate biosynthesis; (R)-pantothenate from (R)-pantoate and beta-alanine: step 1/1.</text>
</comment>
<reference evidence="9" key="2">
    <citation type="journal article" date="2014" name="ISME J.">
        <title>Microbial stratification in low pH oxic and suboxic macroscopic growths along an acid mine drainage.</title>
        <authorList>
            <person name="Mendez-Garcia C."/>
            <person name="Mesa V."/>
            <person name="Sprenger R.R."/>
            <person name="Richter M."/>
            <person name="Diez M.S."/>
            <person name="Solano J."/>
            <person name="Bargiela R."/>
            <person name="Golyshina O.V."/>
            <person name="Manteca A."/>
            <person name="Ramos J.L."/>
            <person name="Gallego J.R."/>
            <person name="Llorente I."/>
            <person name="Martins Dos Santos V.A."/>
            <person name="Jensen O.N."/>
            <person name="Pelaez A.I."/>
            <person name="Sanchez J."/>
            <person name="Ferrer M."/>
        </authorList>
    </citation>
    <scope>NUCLEOTIDE SEQUENCE</scope>
</reference>
<dbReference type="GO" id="GO:0005829">
    <property type="term" value="C:cytosol"/>
    <property type="evidence" value="ECO:0007669"/>
    <property type="project" value="TreeGrafter"/>
</dbReference>
<dbReference type="InterPro" id="IPR003721">
    <property type="entry name" value="Pantoate_ligase"/>
</dbReference>
<name>T0Z8Z5_9ZZZZ</name>
<dbReference type="GO" id="GO:0004592">
    <property type="term" value="F:pantoate-beta-alanine ligase activity"/>
    <property type="evidence" value="ECO:0007669"/>
    <property type="project" value="UniProtKB-EC"/>
</dbReference>